<accession>A0ABW8LIZ2</accession>
<evidence type="ECO:0000313" key="3">
    <source>
        <dbReference type="Proteomes" id="UP001620295"/>
    </source>
</evidence>
<gene>
    <name evidence="2" type="ORF">ACI2L5_13120</name>
</gene>
<keyword evidence="3" id="KW-1185">Reference proteome</keyword>
<comment type="caution">
    <text evidence="2">The sequence shown here is derived from an EMBL/GenBank/DDBJ whole genome shotgun (WGS) entry which is preliminary data.</text>
</comment>
<feature type="chain" id="PRO_5045852910" evidence="1">
    <location>
        <begin position="31"/>
        <end position="76"/>
    </location>
</feature>
<proteinExistence type="predicted"/>
<reference evidence="2 3" key="1">
    <citation type="submission" date="2024-11" db="EMBL/GenBank/DDBJ databases">
        <title>The Natural Products Discovery Center: Release of the First 8490 Sequenced Strains for Exploring Actinobacteria Biosynthetic Diversity.</title>
        <authorList>
            <person name="Kalkreuter E."/>
            <person name="Kautsar S.A."/>
            <person name="Yang D."/>
            <person name="Bader C.D."/>
            <person name="Teijaro C.N."/>
            <person name="Fluegel L."/>
            <person name="Davis C.M."/>
            <person name="Simpson J.R."/>
            <person name="Lauterbach L."/>
            <person name="Steele A.D."/>
            <person name="Gui C."/>
            <person name="Meng S."/>
            <person name="Li G."/>
            <person name="Viehrig K."/>
            <person name="Ye F."/>
            <person name="Su P."/>
            <person name="Kiefer A.F."/>
            <person name="Nichols A."/>
            <person name="Cepeda A.J."/>
            <person name="Yan W."/>
            <person name="Fan B."/>
            <person name="Jiang Y."/>
            <person name="Adhikari A."/>
            <person name="Zheng C.-J."/>
            <person name="Schuster L."/>
            <person name="Cowan T.M."/>
            <person name="Smanski M.J."/>
            <person name="Chevrette M.G."/>
            <person name="De Carvalho L.P.S."/>
            <person name="Shen B."/>
        </authorList>
    </citation>
    <scope>NUCLEOTIDE SEQUENCE [LARGE SCALE GENOMIC DNA]</scope>
    <source>
        <strain evidence="2 3">NPDC020863</strain>
    </source>
</reference>
<name>A0ABW8LIZ2_9ACTN</name>
<dbReference type="RefSeq" id="WP_358640672.1">
    <property type="nucleotide sequence ID" value="NZ_JBFAEV010000017.1"/>
</dbReference>
<dbReference type="Proteomes" id="UP001620295">
    <property type="component" value="Unassembled WGS sequence"/>
</dbReference>
<keyword evidence="1" id="KW-0732">Signal</keyword>
<evidence type="ECO:0000313" key="2">
    <source>
        <dbReference type="EMBL" id="MFK4265872.1"/>
    </source>
</evidence>
<dbReference type="EMBL" id="JBJDQH010000004">
    <property type="protein sequence ID" value="MFK4265872.1"/>
    <property type="molecule type" value="Genomic_DNA"/>
</dbReference>
<organism evidence="2 3">
    <name type="scientific">Streptomyces milbemycinicus</name>
    <dbReference type="NCBI Taxonomy" id="476552"/>
    <lineage>
        <taxon>Bacteria</taxon>
        <taxon>Bacillati</taxon>
        <taxon>Actinomycetota</taxon>
        <taxon>Actinomycetes</taxon>
        <taxon>Kitasatosporales</taxon>
        <taxon>Streptomycetaceae</taxon>
        <taxon>Streptomyces</taxon>
    </lineage>
</organism>
<feature type="signal peptide" evidence="1">
    <location>
        <begin position="1"/>
        <end position="30"/>
    </location>
</feature>
<evidence type="ECO:0000256" key="1">
    <source>
        <dbReference type="SAM" id="SignalP"/>
    </source>
</evidence>
<protein>
    <submittedName>
        <fullName evidence="2">Uncharacterized protein</fullName>
    </submittedName>
</protein>
<sequence>MPATHKKARMAVAASVLVLGGAGGAGTAAAQPTANGPAQRSDCDTAAAIRPVPVKAVPPIPAGDITVGASCTNFSG</sequence>